<dbReference type="Proteomes" id="UP000664163">
    <property type="component" value="Unassembled WGS sequence"/>
</dbReference>
<proteinExistence type="inferred from homology"/>
<keyword evidence="1" id="KW-0346">Stress response</keyword>
<dbReference type="PANTHER" id="PTHR48094">
    <property type="entry name" value="PROTEIN/NUCLEIC ACID DEGLYCASE DJ-1-RELATED"/>
    <property type="match status" value="1"/>
</dbReference>
<evidence type="ECO:0000313" key="5">
    <source>
        <dbReference type="EMBL" id="MBO0330364.1"/>
    </source>
</evidence>
<evidence type="ECO:0000313" key="6">
    <source>
        <dbReference type="Proteomes" id="UP000664163"/>
    </source>
</evidence>
<dbReference type="CDD" id="cd03141">
    <property type="entry name" value="GATase1_Hsp31_like"/>
    <property type="match status" value="1"/>
</dbReference>
<dbReference type="RefSeq" id="WP_207070763.1">
    <property type="nucleotide sequence ID" value="NZ_JAFLND010000001.1"/>
</dbReference>
<dbReference type="PANTHER" id="PTHR48094:SF11">
    <property type="entry name" value="GLUTATHIONE-INDEPENDENT GLYOXALASE HSP31-RELATED"/>
    <property type="match status" value="1"/>
</dbReference>
<evidence type="ECO:0000259" key="4">
    <source>
        <dbReference type="Pfam" id="PF01965"/>
    </source>
</evidence>
<accession>A0ABS3EVU8</accession>
<dbReference type="Gene3D" id="3.40.50.880">
    <property type="match status" value="1"/>
</dbReference>
<dbReference type="InterPro" id="IPR029062">
    <property type="entry name" value="Class_I_gatase-like"/>
</dbReference>
<dbReference type="EMBL" id="JAFLND010000001">
    <property type="protein sequence ID" value="MBO0330364.1"/>
    <property type="molecule type" value="Genomic_DNA"/>
</dbReference>
<comment type="similarity">
    <text evidence="3">Belongs to the peptidase C56 family. HSP31-like subfamily.</text>
</comment>
<dbReference type="InterPro" id="IPR002818">
    <property type="entry name" value="DJ-1/PfpI"/>
</dbReference>
<evidence type="ECO:0000256" key="3">
    <source>
        <dbReference type="ARBA" id="ARBA00038493"/>
    </source>
</evidence>
<dbReference type="SUPFAM" id="SSF52317">
    <property type="entry name" value="Class I glutamine amidotransferase-like"/>
    <property type="match status" value="1"/>
</dbReference>
<keyword evidence="2" id="KW-0456">Lyase</keyword>
<evidence type="ECO:0000256" key="2">
    <source>
        <dbReference type="ARBA" id="ARBA00023239"/>
    </source>
</evidence>
<comment type="caution">
    <text evidence="5">The sequence shown here is derived from an EMBL/GenBank/DDBJ whole genome shotgun (WGS) entry which is preliminary data.</text>
</comment>
<evidence type="ECO:0000256" key="1">
    <source>
        <dbReference type="ARBA" id="ARBA00023016"/>
    </source>
</evidence>
<feature type="domain" description="DJ-1/PfpI" evidence="4">
    <location>
        <begin position="26"/>
        <end position="236"/>
    </location>
</feature>
<dbReference type="InterPro" id="IPR050325">
    <property type="entry name" value="Prot/Nucl_acid_deglycase"/>
</dbReference>
<gene>
    <name evidence="5" type="ORF">J0X13_07365</name>
</gene>
<name>A0ABS3EVU8_9FLAO</name>
<protein>
    <submittedName>
        <fullName evidence="5">DJ-1/PfpI family protein</fullName>
    </submittedName>
</protein>
<organism evidence="5 6">
    <name type="scientific">[Muricauda] lutisoli</name>
    <dbReference type="NCBI Taxonomy" id="2816035"/>
    <lineage>
        <taxon>Bacteria</taxon>
        <taxon>Pseudomonadati</taxon>
        <taxon>Bacteroidota</taxon>
        <taxon>Flavobacteriia</taxon>
        <taxon>Flavobacteriales</taxon>
        <taxon>Flavobacteriaceae</taxon>
        <taxon>Allomuricauda</taxon>
    </lineage>
</organism>
<reference evidence="5 6" key="1">
    <citation type="submission" date="2021-03" db="EMBL/GenBank/DDBJ databases">
        <title>Muricauda sp. CAU 1631 isolated from Incheon.</title>
        <authorList>
            <person name="Kim W."/>
        </authorList>
    </citation>
    <scope>NUCLEOTIDE SEQUENCE [LARGE SCALE GENOMIC DNA]</scope>
    <source>
        <strain evidence="5 6">CAU 1631</strain>
    </source>
</reference>
<keyword evidence="6" id="KW-1185">Reference proteome</keyword>
<dbReference type="Pfam" id="PF01965">
    <property type="entry name" value="DJ-1_PfpI"/>
    <property type="match status" value="1"/>
</dbReference>
<sequence length="372" mass="41862">MKKLILSIAFILPVMLFSQTNDVKKKVLMVVSSYGKDMGAARPGYEFDEFSQAYLIFKNNDLAIDVASPKGGKVEADKYNKDKPYNKILLEDKYALNLLEHTKATADINAVDYDAIYIVGGKGAMFDLPYDPSLQDIVLNLYHRDNTVISSVCHGPAAFVNVKNGDEYIINDVELTSFCNIEEELFGKKWVKEFPFSLETKLESRGAIFKQTDFMLSKVVVSGKFVTGQNPFSTTRSAEAVVSSLGLTPVKRELYNDERSAYLMQELLDKTKTIAWAEEELAKNKAKYDMPLIAAYGYYKILASTENKDELLKGVALVELTSPHFFNENLQLLLAKTYISLDRNEKARSILNDLTAKNLLKEQAEKLLETIS</sequence>